<evidence type="ECO:0000259" key="4">
    <source>
        <dbReference type="Pfam" id="PF25041"/>
    </source>
</evidence>
<evidence type="ECO:0000313" key="6">
    <source>
        <dbReference type="Proteomes" id="UP000054107"/>
    </source>
</evidence>
<evidence type="ECO:0000259" key="3">
    <source>
        <dbReference type="Pfam" id="PF09743"/>
    </source>
</evidence>
<dbReference type="GO" id="GO:0032434">
    <property type="term" value="P:regulation of proteasomal ubiquitin-dependent protein catabolic process"/>
    <property type="evidence" value="ECO:0007669"/>
    <property type="project" value="TreeGrafter"/>
</dbReference>
<evidence type="ECO:0000259" key="2">
    <source>
        <dbReference type="Pfam" id="PF00646"/>
    </source>
</evidence>
<feature type="compositionally biased region" description="Basic residues" evidence="1">
    <location>
        <begin position="947"/>
        <end position="956"/>
    </location>
</feature>
<dbReference type="PANTHER" id="PTHR31057">
    <property type="entry name" value="E3 UFM1-PROTEIN LIGASE 1"/>
    <property type="match status" value="1"/>
</dbReference>
<dbReference type="GO" id="GO:0034976">
    <property type="term" value="P:response to endoplasmic reticulum stress"/>
    <property type="evidence" value="ECO:0007669"/>
    <property type="project" value="TreeGrafter"/>
</dbReference>
<dbReference type="InterPro" id="IPR018611">
    <property type="entry name" value="Ufl1"/>
</dbReference>
<dbReference type="PANTHER" id="PTHR31057:SF0">
    <property type="entry name" value="E3 UFM1-PROTEIN LIGASE 1"/>
    <property type="match status" value="1"/>
</dbReference>
<dbReference type="InterPro" id="IPR001810">
    <property type="entry name" value="F-box_dom"/>
</dbReference>
<accession>A0A0B7NG12</accession>
<dbReference type="OrthoDB" id="10258297at2759"/>
<evidence type="ECO:0000313" key="5">
    <source>
        <dbReference type="EMBL" id="CEP14447.1"/>
    </source>
</evidence>
<dbReference type="GO" id="GO:0061666">
    <property type="term" value="F:UFM1 ligase activity"/>
    <property type="evidence" value="ECO:0007669"/>
    <property type="project" value="InterPro"/>
</dbReference>
<dbReference type="Pfam" id="PF00646">
    <property type="entry name" value="F-box"/>
    <property type="match status" value="1"/>
</dbReference>
<keyword evidence="6" id="KW-1185">Reference proteome</keyword>
<dbReference type="InterPro" id="IPR056761">
    <property type="entry name" value="Ufl1-like_C"/>
</dbReference>
<protein>
    <recommendedName>
        <fullName evidence="7">F-box domain-containing protein</fullName>
    </recommendedName>
</protein>
<dbReference type="GO" id="GO:0005789">
    <property type="term" value="C:endoplasmic reticulum membrane"/>
    <property type="evidence" value="ECO:0007669"/>
    <property type="project" value="TreeGrafter"/>
</dbReference>
<sequence length="956" mass="111036">MYLRVCKTDVEKLANDLCVEQSNINRVIQQISAEKIWTVFDDLILTQDFVKKIERDLESQILESGSTSIIAQTQRMKLPYSLLKSILDNKANVNDDYIRYPQVPDVVSTKSYIDDCKNMILNALKLYEEPYPMFKLQKSQDIQEDMFYVLLEQIIKDESFDLGLLRGNRSRAIFEPSSYKARQLSLIRSIFDSNDCISFSTIENLYTFASPADLIADSYDKDSFLQLNSCFLKSRVKNATKERLENISNYCDVNDILPAILTFEDVNMVVDIILSEIRNKNNSGGIKLTDLDGGYVVRAEYVQHLVSGSNNYLRNLSRTLKQKLGKNFSSSNIGLGDNDIIKAFESLDCPRNIAERLLPISRNSMVAQFSEVVQTPFIETEAIVSGDEWIIQQKTRELEKLESLRQSIYFNDQAKKLFQDAAARKSLEKYILRNQCTEFLYHLVIYLILDQSYNKKEVSQSTSLCIRLEDIENQSIIDLKQQKCVIAYFIRENDHRYDNTSVVEIEKLLKDKKLDEFITLFLIQDKQGLFSHQTSLNSDQLKKTANDMTKKQLFQQLQQLAVSEQTAPQMLHLISLLIFQKVFNIPLYVTGRFVPVILNEIRPSLSQEEKELFDMVHLSIIDDQRKDHLEDYTKLKSLGIKLQQQQQYRIMEKLPAEVILLVSTHLPFKTYIQYSQTCRATHQLLISSSVICYLNNRFKFGHGNQTGALLLFIFHNILKIPEKIRDTVLEHFITEYEKDTSFIRGWSIIHAIMYANPGSFQGLLIKDSNNDKKPATAPMIPLNETKRNFLFYQQRSFAKKIFSRIIASTVPHKHKLRSSKTYQTIFKSLLYTGDLSTIQLCLQIVGPPRDTITLSETDYNEKFPIVDDAGGINFKRKRDLLETEYYDNQNPIQVICRDDLYLNFKPAQMRLLARQLLQKHQTKVTFYPPSYNSRPTRPRYDNDTSTTRKHIRRRLL</sequence>
<evidence type="ECO:0000256" key="1">
    <source>
        <dbReference type="SAM" id="MobiDB-lite"/>
    </source>
</evidence>
<feature type="domain" description="F-box" evidence="2">
    <location>
        <begin position="652"/>
        <end position="688"/>
    </location>
</feature>
<dbReference type="Pfam" id="PF25041">
    <property type="entry name" value="UFL1_C"/>
    <property type="match status" value="1"/>
</dbReference>
<dbReference type="AlphaFoldDB" id="A0A0B7NG12"/>
<feature type="domain" description="E3 UFM1-protein ligase 1-like N-terminal" evidence="3">
    <location>
        <begin position="10"/>
        <end position="206"/>
    </location>
</feature>
<feature type="domain" description="E3 UFM1-protein ligase-like C-terminal" evidence="4">
    <location>
        <begin position="556"/>
        <end position="627"/>
    </location>
</feature>
<dbReference type="EMBL" id="LN731212">
    <property type="protein sequence ID" value="CEP14447.1"/>
    <property type="molecule type" value="Genomic_DNA"/>
</dbReference>
<dbReference type="GO" id="GO:1990592">
    <property type="term" value="P:protein K69-linked ufmylation"/>
    <property type="evidence" value="ECO:0007669"/>
    <property type="project" value="TreeGrafter"/>
</dbReference>
<gene>
    <name evidence="5" type="primary">PARPA_08627.1 scaffold 33405</name>
</gene>
<dbReference type="Proteomes" id="UP000054107">
    <property type="component" value="Unassembled WGS sequence"/>
</dbReference>
<dbReference type="Pfam" id="PF09743">
    <property type="entry name" value="E3_UFM1_ligase"/>
    <property type="match status" value="1"/>
</dbReference>
<feature type="region of interest" description="Disordered" evidence="1">
    <location>
        <begin position="927"/>
        <end position="956"/>
    </location>
</feature>
<evidence type="ECO:0008006" key="7">
    <source>
        <dbReference type="Google" id="ProtNLM"/>
    </source>
</evidence>
<proteinExistence type="predicted"/>
<organism evidence="5 6">
    <name type="scientific">Parasitella parasitica</name>
    <dbReference type="NCBI Taxonomy" id="35722"/>
    <lineage>
        <taxon>Eukaryota</taxon>
        <taxon>Fungi</taxon>
        <taxon>Fungi incertae sedis</taxon>
        <taxon>Mucoromycota</taxon>
        <taxon>Mucoromycotina</taxon>
        <taxon>Mucoromycetes</taxon>
        <taxon>Mucorales</taxon>
        <taxon>Mucorineae</taxon>
        <taxon>Mucoraceae</taxon>
        <taxon>Parasitella</taxon>
    </lineage>
</organism>
<dbReference type="STRING" id="35722.A0A0B7NG12"/>
<name>A0A0B7NG12_9FUNG</name>
<dbReference type="InterPro" id="IPR056579">
    <property type="entry name" value="Ufl1_N"/>
</dbReference>
<reference evidence="5 6" key="1">
    <citation type="submission" date="2014-09" db="EMBL/GenBank/DDBJ databases">
        <authorList>
            <person name="Ellenberger Sabrina"/>
        </authorList>
    </citation>
    <scope>NUCLEOTIDE SEQUENCE [LARGE SCALE GENOMIC DNA]</scope>
    <source>
        <strain evidence="5 6">CBS 412.66</strain>
    </source>
</reference>